<keyword evidence="2" id="KW-1133">Transmembrane helix</keyword>
<feature type="transmembrane region" description="Helical" evidence="2">
    <location>
        <begin position="357"/>
        <end position="374"/>
    </location>
</feature>
<feature type="compositionally biased region" description="Polar residues" evidence="1">
    <location>
        <begin position="555"/>
        <end position="571"/>
    </location>
</feature>
<evidence type="ECO:0000313" key="3">
    <source>
        <dbReference type="EMBL" id="GMH86995.1"/>
    </source>
</evidence>
<organism evidence="3 4">
    <name type="scientific">Triparma verrucosa</name>
    <dbReference type="NCBI Taxonomy" id="1606542"/>
    <lineage>
        <taxon>Eukaryota</taxon>
        <taxon>Sar</taxon>
        <taxon>Stramenopiles</taxon>
        <taxon>Ochrophyta</taxon>
        <taxon>Bolidophyceae</taxon>
        <taxon>Parmales</taxon>
        <taxon>Triparmaceae</taxon>
        <taxon>Triparma</taxon>
    </lineage>
</organism>
<name>A0A9W7BIV1_9STRA</name>
<feature type="region of interest" description="Disordered" evidence="1">
    <location>
        <begin position="555"/>
        <end position="578"/>
    </location>
</feature>
<dbReference type="EMBL" id="BRXX01000067">
    <property type="protein sequence ID" value="GMH86995.1"/>
    <property type="molecule type" value="Genomic_DNA"/>
</dbReference>
<dbReference type="AlphaFoldDB" id="A0A9W7BIV1"/>
<comment type="caution">
    <text evidence="3">The sequence shown here is derived from an EMBL/GenBank/DDBJ whole genome shotgun (WGS) entry which is preliminary data.</text>
</comment>
<feature type="transmembrane region" description="Helical" evidence="2">
    <location>
        <begin position="380"/>
        <end position="401"/>
    </location>
</feature>
<evidence type="ECO:0000256" key="1">
    <source>
        <dbReference type="SAM" id="MobiDB-lite"/>
    </source>
</evidence>
<feature type="transmembrane region" description="Helical" evidence="2">
    <location>
        <begin position="449"/>
        <end position="468"/>
    </location>
</feature>
<sequence>MEDPRDFTIFSELVVKLLDDSKGDIETALNPPSLTSEPNIINQYPWLINMLEVVIQNSLRLATFGKVKSRTPEQVSIDEAKLLGRQLAPFLLFSTTPKIAVDAWFKDSPVLIALDKETNGDFMNGVHIIVRNLKGNHGLRIRVTLGAILSVLDISSDIYMTSVFLSSEDESQNVFGRATLGMIAVCIFLQVVMALIQYASFSLSRKLLEIFYICTFLKPAVDAHRVGQANVDEFERLKFSPLIELQCNKLIETFAEGIPGAIVQTYALLANGFNSKAALVSVFVSALTTAFTNTTVCHDMDTNPKSRIQTPAFYGYFGDTQIKRFRVFVLLCISSCLMVCIKSLAYAMMMKTDTPILNLYLLVDFGLFFGVKLLRKDCWYAPIALTGPVAVFTGFIFRFTMKLNTDFMVLLQARHPMEMGGLWWIVNTCVGPVALIVISNFVYGDFQKFSIALSSAFVIFFAVFLANIETRYLKNFTSTMSGHKYTKNIFLNTTHSDRVRLEILTCTSQSWKSIRPQVKSFVVEKWESEWSNENTRPEWFRKRHVKLIPSSWINKPQQAKTTQSATSSPAKSSKVLPL</sequence>
<evidence type="ECO:0000313" key="4">
    <source>
        <dbReference type="Proteomes" id="UP001165160"/>
    </source>
</evidence>
<feature type="transmembrane region" description="Helical" evidence="2">
    <location>
        <begin position="141"/>
        <end position="160"/>
    </location>
</feature>
<evidence type="ECO:0000256" key="2">
    <source>
        <dbReference type="SAM" id="Phobius"/>
    </source>
</evidence>
<reference evidence="4" key="1">
    <citation type="journal article" date="2023" name="Commun. Biol.">
        <title>Genome analysis of Parmales, the sister group of diatoms, reveals the evolutionary specialization of diatoms from phago-mixotrophs to photoautotrophs.</title>
        <authorList>
            <person name="Ban H."/>
            <person name="Sato S."/>
            <person name="Yoshikawa S."/>
            <person name="Yamada K."/>
            <person name="Nakamura Y."/>
            <person name="Ichinomiya M."/>
            <person name="Sato N."/>
            <person name="Blanc-Mathieu R."/>
            <person name="Endo H."/>
            <person name="Kuwata A."/>
            <person name="Ogata H."/>
        </authorList>
    </citation>
    <scope>NUCLEOTIDE SEQUENCE [LARGE SCALE GENOMIC DNA]</scope>
    <source>
        <strain evidence="4">NIES 3699</strain>
    </source>
</reference>
<protein>
    <submittedName>
        <fullName evidence="3">Uncharacterized protein</fullName>
    </submittedName>
</protein>
<keyword evidence="2" id="KW-0812">Transmembrane</keyword>
<gene>
    <name evidence="3" type="ORF">TrVE_jg13476</name>
</gene>
<dbReference type="Proteomes" id="UP001165160">
    <property type="component" value="Unassembled WGS sequence"/>
</dbReference>
<feature type="transmembrane region" description="Helical" evidence="2">
    <location>
        <begin position="180"/>
        <end position="201"/>
    </location>
</feature>
<feature type="transmembrane region" description="Helical" evidence="2">
    <location>
        <begin position="422"/>
        <end position="443"/>
    </location>
</feature>
<keyword evidence="4" id="KW-1185">Reference proteome</keyword>
<proteinExistence type="predicted"/>
<feature type="transmembrane region" description="Helical" evidence="2">
    <location>
        <begin position="325"/>
        <end position="345"/>
    </location>
</feature>
<accession>A0A9W7BIV1</accession>
<keyword evidence="2" id="KW-0472">Membrane</keyword>